<feature type="transmembrane region" description="Helical" evidence="7">
    <location>
        <begin position="143"/>
        <end position="164"/>
    </location>
</feature>
<proteinExistence type="inferred from homology"/>
<feature type="transmembrane region" description="Helical" evidence="7">
    <location>
        <begin position="78"/>
        <end position="99"/>
    </location>
</feature>
<dbReference type="OrthoDB" id="5486360at2"/>
<accession>A0A1I7GE78</accession>
<feature type="transmembrane region" description="Helical" evidence="7">
    <location>
        <begin position="322"/>
        <end position="342"/>
    </location>
</feature>
<evidence type="ECO:0000256" key="7">
    <source>
        <dbReference type="SAM" id="Phobius"/>
    </source>
</evidence>
<dbReference type="GO" id="GO:0005886">
    <property type="term" value="C:plasma membrane"/>
    <property type="evidence" value="ECO:0007669"/>
    <property type="project" value="UniProtKB-SubCell"/>
</dbReference>
<feature type="transmembrane region" description="Helical" evidence="7">
    <location>
        <begin position="244"/>
        <end position="268"/>
    </location>
</feature>
<feature type="transmembrane region" description="Helical" evidence="7">
    <location>
        <begin position="349"/>
        <end position="370"/>
    </location>
</feature>
<evidence type="ECO:0000313" key="9">
    <source>
        <dbReference type="Proteomes" id="UP000199391"/>
    </source>
</evidence>
<keyword evidence="5 7" id="KW-1133">Transmembrane helix</keyword>
<evidence type="ECO:0000256" key="2">
    <source>
        <dbReference type="ARBA" id="ARBA00007430"/>
    </source>
</evidence>
<reference evidence="9" key="1">
    <citation type="submission" date="2016-10" db="EMBL/GenBank/DDBJ databases">
        <authorList>
            <person name="Varghese N."/>
            <person name="Submissions S."/>
        </authorList>
    </citation>
    <scope>NUCLEOTIDE SEQUENCE [LARGE SCALE GENOMIC DNA]</scope>
    <source>
        <strain evidence="9">CGMCC 1.11014</strain>
    </source>
</reference>
<dbReference type="PANTHER" id="PTHR30250:SF10">
    <property type="entry name" value="LIPOPOLYSACCHARIDE BIOSYNTHESIS PROTEIN WZXC"/>
    <property type="match status" value="1"/>
</dbReference>
<dbReference type="EMBL" id="FPBO01000003">
    <property type="protein sequence ID" value="SFU46772.1"/>
    <property type="molecule type" value="Genomic_DNA"/>
</dbReference>
<evidence type="ECO:0000256" key="4">
    <source>
        <dbReference type="ARBA" id="ARBA00022692"/>
    </source>
</evidence>
<evidence type="ECO:0000256" key="5">
    <source>
        <dbReference type="ARBA" id="ARBA00022989"/>
    </source>
</evidence>
<keyword evidence="6 7" id="KW-0472">Membrane</keyword>
<evidence type="ECO:0000256" key="6">
    <source>
        <dbReference type="ARBA" id="ARBA00023136"/>
    </source>
</evidence>
<comment type="subcellular location">
    <subcellularLocation>
        <location evidence="1">Cell membrane</location>
        <topology evidence="1">Multi-pass membrane protein</topology>
    </subcellularLocation>
</comment>
<keyword evidence="3" id="KW-1003">Cell membrane</keyword>
<dbReference type="Pfam" id="PF13440">
    <property type="entry name" value="Polysacc_synt_3"/>
    <property type="match status" value="1"/>
</dbReference>
<protein>
    <submittedName>
        <fullName evidence="8">Membrane protein involved in the export of O-antigen and teichoic acid</fullName>
    </submittedName>
</protein>
<evidence type="ECO:0000256" key="3">
    <source>
        <dbReference type="ARBA" id="ARBA00022475"/>
    </source>
</evidence>
<dbReference type="InterPro" id="IPR050833">
    <property type="entry name" value="Poly_Biosynth_Transport"/>
</dbReference>
<feature type="transmembrane region" description="Helical" evidence="7">
    <location>
        <begin position="280"/>
        <end position="302"/>
    </location>
</feature>
<dbReference type="Proteomes" id="UP000199391">
    <property type="component" value="Unassembled WGS sequence"/>
</dbReference>
<name>A0A1I7GE78_9BURK</name>
<feature type="transmembrane region" description="Helical" evidence="7">
    <location>
        <begin position="406"/>
        <end position="432"/>
    </location>
</feature>
<sequence>MASLRRSLFITFCSSSGAALLKFITSVLVARILSPSEIGVFSMTVVLVNIAHIFRDFGVGSYIQREPDLTPDKIRSAFGVALATSWLLAALLFGASGYISRWFSEPQMAPVMHVFAAGFLLIPFGAIGNALLTRELAADKQALINTVGTVSFCISCVGLAKLGLGSMSLAWANLINIVACALMYIPLRPKGLPWLPAFQHWSGVARFGLGSLVSNCTIALNNAVPDLLLGKLGSAHAVGLLSRANSTVAIFAYVAGGTVSYGSVSYLSQAHHRGEPLAPMLSHAISLLTGIGWPALALTAALGREITLALYGHAWLDSVPAILPLALAGMIGMLFHFTPMALTAIGRPYLGAVPVMITLLSRIAFGALLFDGRLDTFAWTICLATMATAPMMAVQQSRHFKLETAALARAVSPSAIVTLACVATAEVAILVLPDSVPAAAQLCIMALPIMLVWYAALRLTTHPILPEVHRLGYAIQARLQKKTHK</sequence>
<dbReference type="STRING" id="1035707.SAMN05216552_1003266"/>
<evidence type="ECO:0000256" key="1">
    <source>
        <dbReference type="ARBA" id="ARBA00004651"/>
    </source>
</evidence>
<organism evidence="8 9">
    <name type="scientific">Pseudoduganella namucuonensis</name>
    <dbReference type="NCBI Taxonomy" id="1035707"/>
    <lineage>
        <taxon>Bacteria</taxon>
        <taxon>Pseudomonadati</taxon>
        <taxon>Pseudomonadota</taxon>
        <taxon>Betaproteobacteria</taxon>
        <taxon>Burkholderiales</taxon>
        <taxon>Oxalobacteraceae</taxon>
        <taxon>Telluria group</taxon>
        <taxon>Pseudoduganella</taxon>
    </lineage>
</organism>
<keyword evidence="9" id="KW-1185">Reference proteome</keyword>
<comment type="similarity">
    <text evidence="2">Belongs to the polysaccharide synthase family.</text>
</comment>
<feature type="transmembrane region" description="Helical" evidence="7">
    <location>
        <begin position="376"/>
        <end position="394"/>
    </location>
</feature>
<evidence type="ECO:0000313" key="8">
    <source>
        <dbReference type="EMBL" id="SFU46772.1"/>
    </source>
</evidence>
<gene>
    <name evidence="8" type="ORF">SAMN05216552_1003266</name>
</gene>
<dbReference type="AlphaFoldDB" id="A0A1I7GE78"/>
<feature type="transmembrane region" description="Helical" evidence="7">
    <location>
        <begin position="170"/>
        <end position="187"/>
    </location>
</feature>
<feature type="transmembrane region" description="Helical" evidence="7">
    <location>
        <begin position="111"/>
        <end position="131"/>
    </location>
</feature>
<feature type="transmembrane region" description="Helical" evidence="7">
    <location>
        <begin position="7"/>
        <end position="32"/>
    </location>
</feature>
<dbReference type="PANTHER" id="PTHR30250">
    <property type="entry name" value="PST FAMILY PREDICTED COLANIC ACID TRANSPORTER"/>
    <property type="match status" value="1"/>
</dbReference>
<feature type="transmembrane region" description="Helical" evidence="7">
    <location>
        <begin position="438"/>
        <end position="457"/>
    </location>
</feature>
<dbReference type="RefSeq" id="WP_093554232.1">
    <property type="nucleotide sequence ID" value="NZ_FPBO01000003.1"/>
</dbReference>
<keyword evidence="4 7" id="KW-0812">Transmembrane</keyword>